<dbReference type="EMBL" id="CP058601">
    <property type="protein sequence ID" value="QLG50980.1"/>
    <property type="molecule type" value="Genomic_DNA"/>
</dbReference>
<dbReference type="RefSeq" id="WP_179264041.1">
    <property type="nucleotide sequence ID" value="NZ_CP058601.1"/>
</dbReference>
<evidence type="ECO:0000259" key="3">
    <source>
        <dbReference type="Pfam" id="PF22640"/>
    </source>
</evidence>
<dbReference type="AlphaFoldDB" id="A0A7D5L063"/>
<dbReference type="InterPro" id="IPR054566">
    <property type="entry name" value="ManC/GMP-like_b-helix"/>
</dbReference>
<feature type="domain" description="Nucleotidyl transferase" evidence="2">
    <location>
        <begin position="7"/>
        <end position="276"/>
    </location>
</feature>
<dbReference type="Pfam" id="PF22640">
    <property type="entry name" value="ManC_GMP_beta-helix"/>
    <property type="match status" value="1"/>
</dbReference>
<proteinExistence type="predicted"/>
<organism evidence="4 5">
    <name type="scientific">Natrinema halophilum</name>
    <dbReference type="NCBI Taxonomy" id="1699371"/>
    <lineage>
        <taxon>Archaea</taxon>
        <taxon>Methanobacteriati</taxon>
        <taxon>Methanobacteriota</taxon>
        <taxon>Stenosarchaea group</taxon>
        <taxon>Halobacteria</taxon>
        <taxon>Halobacteriales</taxon>
        <taxon>Natrialbaceae</taxon>
        <taxon>Natrinema</taxon>
    </lineage>
</organism>
<dbReference type="KEGG" id="haly:HYG82_20135"/>
<evidence type="ECO:0000313" key="5">
    <source>
        <dbReference type="Proteomes" id="UP000509241"/>
    </source>
</evidence>
<dbReference type="SUPFAM" id="SSF159283">
    <property type="entry name" value="Guanosine diphospho-D-mannose pyrophosphorylase/mannose-6-phosphate isomerase linker domain"/>
    <property type="match status" value="1"/>
</dbReference>
<protein>
    <submittedName>
        <fullName evidence="4">Mannose-1-phosphate guanylyltransferase</fullName>
    </submittedName>
</protein>
<feature type="domain" description="MannoseP isomerase/GMP-like beta-helix" evidence="3">
    <location>
        <begin position="292"/>
        <end position="346"/>
    </location>
</feature>
<dbReference type="Pfam" id="PF00483">
    <property type="entry name" value="NTP_transferase"/>
    <property type="match status" value="1"/>
</dbReference>
<name>A0A7D5L063_9EURY</name>
<dbReference type="OrthoDB" id="5825at2157"/>
<dbReference type="CDD" id="cd02509">
    <property type="entry name" value="GDP-M1P_Guanylyltransferase"/>
    <property type="match status" value="1"/>
</dbReference>
<sequence length="352" mass="37948">MDRPIVACVLAGGTGSRLYPASRSDRPKQFLSFVGGRSLLARTMDRTAFADERYVLTRDSFAEAIHEHAPEAGVLVEPAGKDTGPALVYAAWRLRHRFEVEPVLVCLPSDHYVADDAVFSRRLERAAEIAVETDGLVTMGVEPTRPATGYGYISPAGDDGDTGTDSALSGGTETDDYAAIDRFTEKPRRETATRLIESGAYWNAGIFAWTPSALLREAAESPLAPLVDALEEGNPDQGFEAIDAVSVDYAIMEQTADAYVTPLSVGWDDLGTWDAVGRVLDGNDGENEVVAGDVLSIDAADNVVAAPDAHVSLLEVEELLVVAFDDRILVGPRGASQRIRTIVERLREHNAF</sequence>
<reference evidence="4 5" key="1">
    <citation type="submission" date="2020-07" db="EMBL/GenBank/DDBJ databases">
        <authorList>
            <person name="Cui H."/>
        </authorList>
    </citation>
    <scope>NUCLEOTIDE SEQUENCE [LARGE SCALE GENOMIC DNA]</scope>
    <source>
        <strain evidence="4 5">YPL8</strain>
    </source>
</reference>
<dbReference type="GO" id="GO:0004475">
    <property type="term" value="F:mannose-1-phosphate guanylyltransferase (GTP) activity"/>
    <property type="evidence" value="ECO:0007669"/>
    <property type="project" value="InterPro"/>
</dbReference>
<dbReference type="PANTHER" id="PTHR46390:SF1">
    <property type="entry name" value="MANNOSE-1-PHOSPHATE GUANYLYLTRANSFERASE"/>
    <property type="match status" value="1"/>
</dbReference>
<evidence type="ECO:0000259" key="2">
    <source>
        <dbReference type="Pfam" id="PF00483"/>
    </source>
</evidence>
<dbReference type="PANTHER" id="PTHR46390">
    <property type="entry name" value="MANNOSE-1-PHOSPHATE GUANYLYLTRANSFERASE"/>
    <property type="match status" value="1"/>
</dbReference>
<evidence type="ECO:0000313" key="4">
    <source>
        <dbReference type="EMBL" id="QLG50980.1"/>
    </source>
</evidence>
<dbReference type="InterPro" id="IPR051161">
    <property type="entry name" value="Mannose-6P_isomerase_type2"/>
</dbReference>
<dbReference type="SUPFAM" id="SSF53448">
    <property type="entry name" value="Nucleotide-diphospho-sugar transferases"/>
    <property type="match status" value="1"/>
</dbReference>
<keyword evidence="4" id="KW-0548">Nucleotidyltransferase</keyword>
<dbReference type="Proteomes" id="UP000509241">
    <property type="component" value="Chromosome"/>
</dbReference>
<dbReference type="InterPro" id="IPR029044">
    <property type="entry name" value="Nucleotide-diphossugar_trans"/>
</dbReference>
<keyword evidence="4" id="KW-0808">Transferase</keyword>
<keyword evidence="5" id="KW-1185">Reference proteome</keyword>
<dbReference type="InterPro" id="IPR005835">
    <property type="entry name" value="NTP_transferase_dom"/>
</dbReference>
<evidence type="ECO:0000256" key="1">
    <source>
        <dbReference type="SAM" id="MobiDB-lite"/>
    </source>
</evidence>
<gene>
    <name evidence="4" type="ORF">HYG82_20135</name>
</gene>
<dbReference type="InterPro" id="IPR049577">
    <property type="entry name" value="GMPP_N"/>
</dbReference>
<dbReference type="GO" id="GO:0009298">
    <property type="term" value="P:GDP-mannose biosynthetic process"/>
    <property type="evidence" value="ECO:0007669"/>
    <property type="project" value="TreeGrafter"/>
</dbReference>
<dbReference type="Gene3D" id="3.90.550.10">
    <property type="entry name" value="Spore Coat Polysaccharide Biosynthesis Protein SpsA, Chain A"/>
    <property type="match status" value="1"/>
</dbReference>
<feature type="region of interest" description="Disordered" evidence="1">
    <location>
        <begin position="151"/>
        <end position="171"/>
    </location>
</feature>
<dbReference type="GeneID" id="56035652"/>
<accession>A0A7D5L063</accession>